<name>A0ACB6QHJ6_9PLEO</name>
<organism evidence="1 2">
    <name type="scientific">Lindgomyces ingoldianus</name>
    <dbReference type="NCBI Taxonomy" id="673940"/>
    <lineage>
        <taxon>Eukaryota</taxon>
        <taxon>Fungi</taxon>
        <taxon>Dikarya</taxon>
        <taxon>Ascomycota</taxon>
        <taxon>Pezizomycotina</taxon>
        <taxon>Dothideomycetes</taxon>
        <taxon>Pleosporomycetidae</taxon>
        <taxon>Pleosporales</taxon>
        <taxon>Lindgomycetaceae</taxon>
        <taxon>Lindgomyces</taxon>
    </lineage>
</organism>
<protein>
    <submittedName>
        <fullName evidence="1">Uncharacterized protein</fullName>
    </submittedName>
</protein>
<keyword evidence="2" id="KW-1185">Reference proteome</keyword>
<evidence type="ECO:0000313" key="1">
    <source>
        <dbReference type="EMBL" id="KAF2466043.1"/>
    </source>
</evidence>
<reference evidence="1" key="1">
    <citation type="journal article" date="2020" name="Stud. Mycol.">
        <title>101 Dothideomycetes genomes: a test case for predicting lifestyles and emergence of pathogens.</title>
        <authorList>
            <person name="Haridas S."/>
            <person name="Albert R."/>
            <person name="Binder M."/>
            <person name="Bloem J."/>
            <person name="Labutti K."/>
            <person name="Salamov A."/>
            <person name="Andreopoulos B."/>
            <person name="Baker S."/>
            <person name="Barry K."/>
            <person name="Bills G."/>
            <person name="Bluhm B."/>
            <person name="Cannon C."/>
            <person name="Castanera R."/>
            <person name="Culley D."/>
            <person name="Daum C."/>
            <person name="Ezra D."/>
            <person name="Gonzalez J."/>
            <person name="Henrissat B."/>
            <person name="Kuo A."/>
            <person name="Liang C."/>
            <person name="Lipzen A."/>
            <person name="Lutzoni F."/>
            <person name="Magnuson J."/>
            <person name="Mondo S."/>
            <person name="Nolan M."/>
            <person name="Ohm R."/>
            <person name="Pangilinan J."/>
            <person name="Park H.-J."/>
            <person name="Ramirez L."/>
            <person name="Alfaro M."/>
            <person name="Sun H."/>
            <person name="Tritt A."/>
            <person name="Yoshinaga Y."/>
            <person name="Zwiers L.-H."/>
            <person name="Turgeon B."/>
            <person name="Goodwin S."/>
            <person name="Spatafora J."/>
            <person name="Crous P."/>
            <person name="Grigoriev I."/>
        </authorList>
    </citation>
    <scope>NUCLEOTIDE SEQUENCE</scope>
    <source>
        <strain evidence="1">ATCC 200398</strain>
    </source>
</reference>
<proteinExistence type="predicted"/>
<dbReference type="EMBL" id="MU003526">
    <property type="protein sequence ID" value="KAF2466043.1"/>
    <property type="molecule type" value="Genomic_DNA"/>
</dbReference>
<evidence type="ECO:0000313" key="2">
    <source>
        <dbReference type="Proteomes" id="UP000799755"/>
    </source>
</evidence>
<dbReference type="Proteomes" id="UP000799755">
    <property type="component" value="Unassembled WGS sequence"/>
</dbReference>
<comment type="caution">
    <text evidence="1">The sequence shown here is derived from an EMBL/GenBank/DDBJ whole genome shotgun (WGS) entry which is preliminary data.</text>
</comment>
<gene>
    <name evidence="1" type="ORF">BDR25DRAFT_336616</name>
</gene>
<sequence length="508" mass="56167">MPPQFPSIQSFFSSSSPPKSYPSRVSGPSPRHPSSSSLTDPGDGFSADEIEAVLHPPLHQWTPTQEYEEANIGTLEPGPRPITFMGRVVNFFNMSQSSKRPLNAKGCLKVMVADDTGAMTIRLWYANMDYKLHLGQLLTVWTVHISHAEHNSLAPSAAPLFTSIFPERERSCYIMVHENSDDGTICKRPHNCKDTQTLPGLITVKNFTNGGYDIDDCKLLVCVRSIGAKKKFTNKSGTTSELISIGVFDDTAEATITLYGAVSSSASRWQPSHTVLLITSPGWRIDRIAKLSLNANTRVDVDPDTKDAAWLRSFAQRMTKKEHINPTFPGGGKSFPLSVMVLATALRAAETASVRILYTLADIDEFARANPREKFTGFISVLITELNIVTYYRRNMLMCTECCGIPLYANSVTGKCKQCERSVGLRVNPRILGPIIDETGQITSGKLVFSDLAWEQLLGRTADQLVGTDVEVLKYLEQRMLFLRVSLGFGWCVEVGDVGRLCIWGVKM</sequence>
<accession>A0ACB6QHJ6</accession>